<accession>A0A6G1KW76</accession>
<name>A0A6G1KW76_9PEZI</name>
<reference evidence="1" key="1">
    <citation type="journal article" date="2020" name="Stud. Mycol.">
        <title>101 Dothideomycetes genomes: a test case for predicting lifestyles and emergence of pathogens.</title>
        <authorList>
            <person name="Haridas S."/>
            <person name="Albert R."/>
            <person name="Binder M."/>
            <person name="Bloem J."/>
            <person name="Labutti K."/>
            <person name="Salamov A."/>
            <person name="Andreopoulos B."/>
            <person name="Baker S."/>
            <person name="Barry K."/>
            <person name="Bills G."/>
            <person name="Bluhm B."/>
            <person name="Cannon C."/>
            <person name="Castanera R."/>
            <person name="Culley D."/>
            <person name="Daum C."/>
            <person name="Ezra D."/>
            <person name="Gonzalez J."/>
            <person name="Henrissat B."/>
            <person name="Kuo A."/>
            <person name="Liang C."/>
            <person name="Lipzen A."/>
            <person name="Lutzoni F."/>
            <person name="Magnuson J."/>
            <person name="Mondo S."/>
            <person name="Nolan M."/>
            <person name="Ohm R."/>
            <person name="Pangilinan J."/>
            <person name="Park H.-J."/>
            <person name="Ramirez L."/>
            <person name="Alfaro M."/>
            <person name="Sun H."/>
            <person name="Tritt A."/>
            <person name="Yoshinaga Y."/>
            <person name="Zwiers L.-H."/>
            <person name="Turgeon B."/>
            <person name="Goodwin S."/>
            <person name="Spatafora J."/>
            <person name="Crous P."/>
            <person name="Grigoriev I."/>
        </authorList>
    </citation>
    <scope>NUCLEOTIDE SEQUENCE</scope>
    <source>
        <strain evidence="1">CBS 116005</strain>
    </source>
</reference>
<evidence type="ECO:0000313" key="1">
    <source>
        <dbReference type="EMBL" id="KAF2764875.1"/>
    </source>
</evidence>
<evidence type="ECO:0000313" key="2">
    <source>
        <dbReference type="Proteomes" id="UP000799436"/>
    </source>
</evidence>
<organism evidence="1 2">
    <name type="scientific">Teratosphaeria nubilosa</name>
    <dbReference type="NCBI Taxonomy" id="161662"/>
    <lineage>
        <taxon>Eukaryota</taxon>
        <taxon>Fungi</taxon>
        <taxon>Dikarya</taxon>
        <taxon>Ascomycota</taxon>
        <taxon>Pezizomycotina</taxon>
        <taxon>Dothideomycetes</taxon>
        <taxon>Dothideomycetidae</taxon>
        <taxon>Mycosphaerellales</taxon>
        <taxon>Teratosphaeriaceae</taxon>
        <taxon>Teratosphaeria</taxon>
    </lineage>
</organism>
<keyword evidence="2" id="KW-1185">Reference proteome</keyword>
<dbReference type="AlphaFoldDB" id="A0A6G1KW76"/>
<gene>
    <name evidence="1" type="ORF">EJ03DRAFT_12934</name>
</gene>
<protein>
    <submittedName>
        <fullName evidence="1">Uncharacterized protein</fullName>
    </submittedName>
</protein>
<dbReference type="EMBL" id="ML995907">
    <property type="protein sequence ID" value="KAF2764875.1"/>
    <property type="molecule type" value="Genomic_DNA"/>
</dbReference>
<sequence length="150" mass="17086">MRFPGCIVPLSQSITLSPRHLIVQNMNNAIISTEQDPVVGFKVGSHEHDQVPRRRLQAAVTFTTSDPFCRTSESQNIPESTLLITAHVLNLLHRGAYNTLQRNDTWPAAAARCRNVDRQSWVWRQRMCEIILSRLVSHVRSVAAFLRNML</sequence>
<dbReference type="Proteomes" id="UP000799436">
    <property type="component" value="Unassembled WGS sequence"/>
</dbReference>
<proteinExistence type="predicted"/>